<evidence type="ECO:0000259" key="7">
    <source>
        <dbReference type="Pfam" id="PF08281"/>
    </source>
</evidence>
<dbReference type="NCBIfam" id="TIGR02937">
    <property type="entry name" value="sigma70-ECF"/>
    <property type="match status" value="1"/>
</dbReference>
<dbReference type="Gene3D" id="1.10.1740.10">
    <property type="match status" value="1"/>
</dbReference>
<comment type="caution">
    <text evidence="9">The sequence shown here is derived from an EMBL/GenBank/DDBJ whole genome shotgun (WGS) entry which is preliminary data.</text>
</comment>
<name>A0A4R6V0K4_9ACTN</name>
<accession>A0A4R6V0K4</accession>
<dbReference type="RefSeq" id="WP_133740814.1">
    <property type="nucleotide sequence ID" value="NZ_SNYN01000004.1"/>
</dbReference>
<evidence type="ECO:0000259" key="8">
    <source>
        <dbReference type="Pfam" id="PF12680"/>
    </source>
</evidence>
<keyword evidence="4" id="KW-0731">Sigma factor</keyword>
<dbReference type="InterPro" id="IPR014303">
    <property type="entry name" value="RNA_pol_sigma-70_ECF"/>
</dbReference>
<dbReference type="EMBL" id="SNYN01000004">
    <property type="protein sequence ID" value="TDQ53273.1"/>
    <property type="molecule type" value="Genomic_DNA"/>
</dbReference>
<dbReference type="Gene3D" id="3.10.450.50">
    <property type="match status" value="1"/>
</dbReference>
<dbReference type="NCBIfam" id="TIGR02957">
    <property type="entry name" value="SigX4"/>
    <property type="match status" value="1"/>
</dbReference>
<evidence type="ECO:0000256" key="5">
    <source>
        <dbReference type="ARBA" id="ARBA00023163"/>
    </source>
</evidence>
<evidence type="ECO:0000256" key="4">
    <source>
        <dbReference type="ARBA" id="ARBA00023082"/>
    </source>
</evidence>
<evidence type="ECO:0000313" key="10">
    <source>
        <dbReference type="Proteomes" id="UP000295281"/>
    </source>
</evidence>
<keyword evidence="5" id="KW-0804">Transcription</keyword>
<dbReference type="GO" id="GO:0006352">
    <property type="term" value="P:DNA-templated transcription initiation"/>
    <property type="evidence" value="ECO:0007669"/>
    <property type="project" value="InterPro"/>
</dbReference>
<dbReference type="Pfam" id="PF04542">
    <property type="entry name" value="Sigma70_r2"/>
    <property type="match status" value="1"/>
</dbReference>
<dbReference type="InterPro" id="IPR032710">
    <property type="entry name" value="NTF2-like_dom_sf"/>
</dbReference>
<dbReference type="InterPro" id="IPR013249">
    <property type="entry name" value="RNA_pol_sigma70_r4_t2"/>
</dbReference>
<dbReference type="SUPFAM" id="SSF54427">
    <property type="entry name" value="NTF2-like"/>
    <property type="match status" value="1"/>
</dbReference>
<feature type="domain" description="RNA polymerase sigma-70 region 2" evidence="6">
    <location>
        <begin position="15"/>
        <end position="77"/>
    </location>
</feature>
<dbReference type="SUPFAM" id="SSF88659">
    <property type="entry name" value="Sigma3 and sigma4 domains of RNA polymerase sigma factors"/>
    <property type="match status" value="1"/>
</dbReference>
<proteinExistence type="inferred from homology"/>
<protein>
    <submittedName>
        <fullName evidence="9">RNA polymerase sigma-70 factor (ECF subfamily)</fullName>
    </submittedName>
</protein>
<dbReference type="OrthoDB" id="3211555at2"/>
<dbReference type="InterPro" id="IPR037401">
    <property type="entry name" value="SnoaL-like"/>
</dbReference>
<sequence length="293" mass="31550">MIDTGTATGGLAEFQSARPRLFGIAYRILGSATDAEDVLQETWIHWQGADRTAVRNPTAFLSTITTRLALNAATSARARRVSYVGPWLPEPVLTGHDPALGAERAEAVELGLLMLLQRLTPNERAAFLLREAFDYPHGEIADILGTSEANARQLARRARAHVDRERAGQVPAAEHDRLLRAFLAAARTGDLDRLKALLSEDVVFYSDGGGVVSAARRPVTGRDQVARFLAGVMRKLGKPVSSDLVNANGREAFTLARGDSVLVLGAIDAAPSGVRRVYFVRNPAKLGAVRPPS</sequence>
<evidence type="ECO:0000256" key="3">
    <source>
        <dbReference type="ARBA" id="ARBA00023015"/>
    </source>
</evidence>
<feature type="domain" description="SnoaL-like" evidence="8">
    <location>
        <begin position="180"/>
        <end position="241"/>
    </location>
</feature>
<dbReference type="InterPro" id="IPR013325">
    <property type="entry name" value="RNA_pol_sigma_r2"/>
</dbReference>
<dbReference type="Proteomes" id="UP000295281">
    <property type="component" value="Unassembled WGS sequence"/>
</dbReference>
<dbReference type="Pfam" id="PF12680">
    <property type="entry name" value="SnoaL_2"/>
    <property type="match status" value="1"/>
</dbReference>
<comment type="similarity">
    <text evidence="1">Belongs to the sigma-70 factor family. ECF subfamily.</text>
</comment>
<evidence type="ECO:0000259" key="6">
    <source>
        <dbReference type="Pfam" id="PF04542"/>
    </source>
</evidence>
<dbReference type="GO" id="GO:0016987">
    <property type="term" value="F:sigma factor activity"/>
    <property type="evidence" value="ECO:0007669"/>
    <property type="project" value="UniProtKB-KW"/>
</dbReference>
<dbReference type="InterPro" id="IPR052704">
    <property type="entry name" value="ECF_Sigma-70_Domain"/>
</dbReference>
<feature type="domain" description="RNA polymerase sigma factor 70 region 4 type 2" evidence="7">
    <location>
        <begin position="112"/>
        <end position="161"/>
    </location>
</feature>
<dbReference type="PANTHER" id="PTHR30173">
    <property type="entry name" value="SIGMA 19 FACTOR"/>
    <property type="match status" value="1"/>
</dbReference>
<dbReference type="Pfam" id="PF08281">
    <property type="entry name" value="Sigma70_r4_2"/>
    <property type="match status" value="1"/>
</dbReference>
<dbReference type="PANTHER" id="PTHR30173:SF36">
    <property type="entry name" value="ECF RNA POLYMERASE SIGMA FACTOR SIGJ"/>
    <property type="match status" value="1"/>
</dbReference>
<dbReference type="SUPFAM" id="SSF88946">
    <property type="entry name" value="Sigma2 domain of RNA polymerase sigma factors"/>
    <property type="match status" value="1"/>
</dbReference>
<dbReference type="GO" id="GO:0003677">
    <property type="term" value="F:DNA binding"/>
    <property type="evidence" value="ECO:0007669"/>
    <property type="project" value="InterPro"/>
</dbReference>
<dbReference type="Gene3D" id="1.10.10.10">
    <property type="entry name" value="Winged helix-like DNA-binding domain superfamily/Winged helix DNA-binding domain"/>
    <property type="match status" value="1"/>
</dbReference>
<evidence type="ECO:0000256" key="1">
    <source>
        <dbReference type="ARBA" id="ARBA00010641"/>
    </source>
</evidence>
<dbReference type="InterPro" id="IPR007627">
    <property type="entry name" value="RNA_pol_sigma70_r2"/>
</dbReference>
<evidence type="ECO:0000313" key="9">
    <source>
        <dbReference type="EMBL" id="TDQ53273.1"/>
    </source>
</evidence>
<dbReference type="NCBIfam" id="NF007214">
    <property type="entry name" value="PRK09636.1"/>
    <property type="match status" value="1"/>
</dbReference>
<reference evidence="9 10" key="1">
    <citation type="submission" date="2019-03" db="EMBL/GenBank/DDBJ databases">
        <title>Genomic Encyclopedia of Type Strains, Phase IV (KMG-IV): sequencing the most valuable type-strain genomes for metagenomic binning, comparative biology and taxonomic classification.</title>
        <authorList>
            <person name="Goeker M."/>
        </authorList>
    </citation>
    <scope>NUCLEOTIDE SEQUENCE [LARGE SCALE GENOMIC DNA]</scope>
    <source>
        <strain evidence="9 10">DSM 46770</strain>
    </source>
</reference>
<dbReference type="InterPro" id="IPR013324">
    <property type="entry name" value="RNA_pol_sigma_r3/r4-like"/>
</dbReference>
<gene>
    <name evidence="9" type="ORF">EV190_10462</name>
</gene>
<comment type="subunit">
    <text evidence="2">Interacts transiently with the RNA polymerase catalytic core formed by RpoA, RpoB, RpoC and RpoZ (2 alpha, 1 beta, 1 beta' and 1 omega subunit) to form the RNA polymerase holoenzyme that can initiate transcription.</text>
</comment>
<keyword evidence="3" id="KW-0805">Transcription regulation</keyword>
<dbReference type="InterPro" id="IPR014284">
    <property type="entry name" value="RNA_pol_sigma-70_dom"/>
</dbReference>
<dbReference type="InterPro" id="IPR036388">
    <property type="entry name" value="WH-like_DNA-bd_sf"/>
</dbReference>
<organism evidence="9 10">
    <name type="scientific">Actinorugispora endophytica</name>
    <dbReference type="NCBI Taxonomy" id="1605990"/>
    <lineage>
        <taxon>Bacteria</taxon>
        <taxon>Bacillati</taxon>
        <taxon>Actinomycetota</taxon>
        <taxon>Actinomycetes</taxon>
        <taxon>Streptosporangiales</taxon>
        <taxon>Nocardiopsidaceae</taxon>
        <taxon>Actinorugispora</taxon>
    </lineage>
</organism>
<evidence type="ECO:0000256" key="2">
    <source>
        <dbReference type="ARBA" id="ARBA00011344"/>
    </source>
</evidence>
<keyword evidence="10" id="KW-1185">Reference proteome</keyword>
<dbReference type="AlphaFoldDB" id="A0A4R6V0K4"/>